<evidence type="ECO:0000313" key="8">
    <source>
        <dbReference type="Proteomes" id="UP001172457"/>
    </source>
</evidence>
<proteinExistence type="predicted"/>
<dbReference type="SUPFAM" id="SSF53098">
    <property type="entry name" value="Ribonuclease H-like"/>
    <property type="match status" value="1"/>
</dbReference>
<dbReference type="InterPro" id="IPR013103">
    <property type="entry name" value="RVT_2"/>
</dbReference>
<feature type="domain" description="Retrotransposon gag" evidence="2">
    <location>
        <begin position="97"/>
        <end position="195"/>
    </location>
</feature>
<feature type="domain" description="Retroviral polymerase SH3-like" evidence="6">
    <location>
        <begin position="533"/>
        <end position="593"/>
    </location>
</feature>
<gene>
    <name evidence="7" type="ORF">OSB04_021727</name>
</gene>
<evidence type="ECO:0000259" key="3">
    <source>
        <dbReference type="Pfam" id="PF07727"/>
    </source>
</evidence>
<organism evidence="7 8">
    <name type="scientific">Centaurea solstitialis</name>
    <name type="common">yellow star-thistle</name>
    <dbReference type="NCBI Taxonomy" id="347529"/>
    <lineage>
        <taxon>Eukaryota</taxon>
        <taxon>Viridiplantae</taxon>
        <taxon>Streptophyta</taxon>
        <taxon>Embryophyta</taxon>
        <taxon>Tracheophyta</taxon>
        <taxon>Spermatophyta</taxon>
        <taxon>Magnoliopsida</taxon>
        <taxon>eudicotyledons</taxon>
        <taxon>Gunneridae</taxon>
        <taxon>Pentapetalae</taxon>
        <taxon>asterids</taxon>
        <taxon>campanulids</taxon>
        <taxon>Asterales</taxon>
        <taxon>Asteraceae</taxon>
        <taxon>Carduoideae</taxon>
        <taxon>Cardueae</taxon>
        <taxon>Centaureinae</taxon>
        <taxon>Centaurea</taxon>
    </lineage>
</organism>
<dbReference type="InterPro" id="IPR029472">
    <property type="entry name" value="Copia-like_N"/>
</dbReference>
<protein>
    <submittedName>
        <fullName evidence="7">Uncharacterized protein</fullName>
    </submittedName>
</protein>
<dbReference type="Pfam" id="PF25597">
    <property type="entry name" value="SH3_retrovirus"/>
    <property type="match status" value="1"/>
</dbReference>
<dbReference type="GO" id="GO:0003676">
    <property type="term" value="F:nucleic acid binding"/>
    <property type="evidence" value="ECO:0007669"/>
    <property type="project" value="InterPro"/>
</dbReference>
<dbReference type="Pfam" id="PF13976">
    <property type="entry name" value="gag_pre-integrs"/>
    <property type="match status" value="1"/>
</dbReference>
<dbReference type="Pfam" id="PF07727">
    <property type="entry name" value="RVT_2"/>
    <property type="match status" value="1"/>
</dbReference>
<feature type="compositionally biased region" description="Basic and acidic residues" evidence="1">
    <location>
        <begin position="1"/>
        <end position="10"/>
    </location>
</feature>
<evidence type="ECO:0000256" key="1">
    <source>
        <dbReference type="SAM" id="MobiDB-lite"/>
    </source>
</evidence>
<keyword evidence="8" id="KW-1185">Reference proteome</keyword>
<feature type="region of interest" description="Disordered" evidence="1">
    <location>
        <begin position="599"/>
        <end position="618"/>
    </location>
</feature>
<dbReference type="InterPro" id="IPR057670">
    <property type="entry name" value="SH3_retrovirus"/>
</dbReference>
<feature type="domain" description="Retrotransposon Copia-like N-terminal" evidence="5">
    <location>
        <begin position="22"/>
        <end position="68"/>
    </location>
</feature>
<dbReference type="Gene3D" id="3.30.420.10">
    <property type="entry name" value="Ribonuclease H-like superfamily/Ribonuclease H"/>
    <property type="match status" value="1"/>
</dbReference>
<name>A0AA38WGI6_9ASTR</name>
<accession>A0AA38WGI6</accession>
<dbReference type="Pfam" id="PF14244">
    <property type="entry name" value="Retrotran_gag_3"/>
    <property type="match status" value="1"/>
</dbReference>
<evidence type="ECO:0000313" key="7">
    <source>
        <dbReference type="EMBL" id="KAJ9549184.1"/>
    </source>
</evidence>
<feature type="region of interest" description="Disordered" evidence="1">
    <location>
        <begin position="624"/>
        <end position="650"/>
    </location>
</feature>
<dbReference type="PANTHER" id="PTHR37610">
    <property type="entry name" value="CCHC-TYPE DOMAIN-CONTAINING PROTEIN"/>
    <property type="match status" value="1"/>
</dbReference>
<dbReference type="EMBL" id="JARYMX010000005">
    <property type="protein sequence ID" value="KAJ9549184.1"/>
    <property type="molecule type" value="Genomic_DNA"/>
</dbReference>
<dbReference type="PANTHER" id="PTHR37610:SF101">
    <property type="entry name" value="(RAPE) HYPOTHETICAL PROTEIN"/>
    <property type="match status" value="1"/>
</dbReference>
<sequence length="819" mass="91895">MIGSDDKTPSKIEPNSPYYRGPQDRPGDFITPVKLQTNNFDTWAYSVRMAMIARRKFGFLDGTIKTPKPPCTSDDWATLHSMLVSWIMNTIDPEVKALLSNYENAYVLWKDLQERFSVVNGPRIQQLKSDIARCEQSKTMSVATYFGKLKVLWDELNNYEPILSCSCGKCTCNIGKSHEKRREDEQLHQFLMGLQADFYGQVRSTMLSQDPFPSLNRAFQQICQEERVREISRIKDEQPEVVGFAVRTGASGKGRFDKVDKSGLKCTHCQKSGHSISDCFELKGYPDWWVGNKKEGQKTIGRGKATTVRASHTEARAHNVAAQTNASGGAGQGSPLPGFTTEQWKTLVSVFGSSLQQSENRLTGPSIEEAVGTGERRDGLYYFGKMPTIRAAFVKSSAVELWHKRMGHPPEQILKLIPLVNSSDRLNKACEACHRAKHSRNSFVLSENIASRIFELELLNRTEGVERKHRHILNVARALRFQGNLPLFLWGECVLTAAHLINLTPSNILSNKSPYEVLFGSPPSYKELRVFGSLCYAHGQKAKSDKFASRSRKCVFIGYPYGKKGWALFDLDTQDFFVSRDVKFFEDIYPFEAISEEDGEFDHDSSVPPTQQTTEVIPPSVANDEQTQEMDDPQSSETNLEPSTLGRGMRNKMPSFKLRDFVAQTVVHESPSQPSPAPQPSSGTSFPITHYVNCERFSMQHKSFLAAVTAGVEPQSFAEAVTDKGWRMAMQSEICALEDNGTWTMETLPPGKCALGNYNETFAPVAKMVTVRTFLTVAAAKNWELHQMDVHNAFLHGDLHEEVYMKLPPGFKSPKPGKI</sequence>
<dbReference type="AlphaFoldDB" id="A0AA38WGI6"/>
<comment type="caution">
    <text evidence="7">The sequence shown here is derived from an EMBL/GenBank/DDBJ whole genome shotgun (WGS) entry which is preliminary data.</text>
</comment>
<dbReference type="InterPro" id="IPR005162">
    <property type="entry name" value="Retrotrans_gag_dom"/>
</dbReference>
<evidence type="ECO:0000259" key="6">
    <source>
        <dbReference type="Pfam" id="PF25597"/>
    </source>
</evidence>
<dbReference type="Proteomes" id="UP001172457">
    <property type="component" value="Chromosome 5"/>
</dbReference>
<feature type="domain" description="GAG-pre-integrase" evidence="4">
    <location>
        <begin position="390"/>
        <end position="438"/>
    </location>
</feature>
<evidence type="ECO:0000259" key="4">
    <source>
        <dbReference type="Pfam" id="PF13976"/>
    </source>
</evidence>
<feature type="region of interest" description="Disordered" evidence="1">
    <location>
        <begin position="1"/>
        <end position="25"/>
    </location>
</feature>
<dbReference type="InterPro" id="IPR012337">
    <property type="entry name" value="RNaseH-like_sf"/>
</dbReference>
<reference evidence="7" key="1">
    <citation type="submission" date="2023-03" db="EMBL/GenBank/DDBJ databases">
        <title>Chromosome-scale reference genome and RAD-based genetic map of yellow starthistle (Centaurea solstitialis) reveal putative structural variation and QTLs associated with invader traits.</title>
        <authorList>
            <person name="Reatini B."/>
            <person name="Cang F.A."/>
            <person name="Jiang Q."/>
            <person name="Mckibben M.T.W."/>
            <person name="Barker M.S."/>
            <person name="Rieseberg L.H."/>
            <person name="Dlugosch K.M."/>
        </authorList>
    </citation>
    <scope>NUCLEOTIDE SEQUENCE</scope>
    <source>
        <strain evidence="7">CAN-66</strain>
        <tissue evidence="7">Leaf</tissue>
    </source>
</reference>
<dbReference type="Pfam" id="PF03732">
    <property type="entry name" value="Retrotrans_gag"/>
    <property type="match status" value="1"/>
</dbReference>
<dbReference type="InterPro" id="IPR025724">
    <property type="entry name" value="GAG-pre-integrase_dom"/>
</dbReference>
<evidence type="ECO:0000259" key="5">
    <source>
        <dbReference type="Pfam" id="PF14244"/>
    </source>
</evidence>
<dbReference type="InterPro" id="IPR036397">
    <property type="entry name" value="RNaseH_sf"/>
</dbReference>
<evidence type="ECO:0000259" key="2">
    <source>
        <dbReference type="Pfam" id="PF03732"/>
    </source>
</evidence>
<feature type="domain" description="Reverse transcriptase Ty1/copia-type" evidence="3">
    <location>
        <begin position="756"/>
        <end position="814"/>
    </location>
</feature>